<sequence length="108" mass="11827">MQVQRDAFLVAVEEREETRPRAQQLARGIAVAAMSHGLDLDDLGAQIGQHQPAARAHHHVDEFDDADAGVGQVAWSGRWLFLCHAQISVVVVVRLESFGQPGQWGHAV</sequence>
<protein>
    <submittedName>
        <fullName evidence="1">Uncharacterized protein</fullName>
    </submittedName>
</protein>
<comment type="caution">
    <text evidence="1">The sequence shown here is derived from an EMBL/GenBank/DDBJ whole genome shotgun (WGS) entry which is preliminary data.</text>
</comment>
<reference evidence="1" key="1">
    <citation type="submission" date="2019-08" db="EMBL/GenBank/DDBJ databases">
        <authorList>
            <person name="Kucharzyk K."/>
            <person name="Murdoch R.W."/>
            <person name="Higgins S."/>
            <person name="Loffler F."/>
        </authorList>
    </citation>
    <scope>NUCLEOTIDE SEQUENCE</scope>
</reference>
<evidence type="ECO:0000313" key="1">
    <source>
        <dbReference type="EMBL" id="MPM92405.1"/>
    </source>
</evidence>
<name>A0A645DT02_9ZZZZ</name>
<gene>
    <name evidence="1" type="ORF">SDC9_139540</name>
</gene>
<dbReference type="EMBL" id="VSSQ01039347">
    <property type="protein sequence ID" value="MPM92405.1"/>
    <property type="molecule type" value="Genomic_DNA"/>
</dbReference>
<organism evidence="1">
    <name type="scientific">bioreactor metagenome</name>
    <dbReference type="NCBI Taxonomy" id="1076179"/>
    <lineage>
        <taxon>unclassified sequences</taxon>
        <taxon>metagenomes</taxon>
        <taxon>ecological metagenomes</taxon>
    </lineage>
</organism>
<accession>A0A645DT02</accession>
<dbReference type="AlphaFoldDB" id="A0A645DT02"/>
<proteinExistence type="predicted"/>